<gene>
    <name evidence="3" type="ORF">GCM10025869_30840</name>
</gene>
<accession>A0ABQ6JZ46</accession>
<dbReference type="RefSeq" id="WP_284301309.1">
    <property type="nucleotide sequence ID" value="NZ_BSVA01000001.1"/>
</dbReference>
<dbReference type="Gene3D" id="3.40.50.720">
    <property type="entry name" value="NAD(P)-binding Rossmann-like Domain"/>
    <property type="match status" value="1"/>
</dbReference>
<feature type="domain" description="DUF1731" evidence="2">
    <location>
        <begin position="266"/>
        <end position="315"/>
    </location>
</feature>
<dbReference type="InterPro" id="IPR036291">
    <property type="entry name" value="NAD(P)-bd_dom_sf"/>
</dbReference>
<evidence type="ECO:0000313" key="3">
    <source>
        <dbReference type="EMBL" id="GMA92555.1"/>
    </source>
</evidence>
<dbReference type="Proteomes" id="UP001157069">
    <property type="component" value="Unassembled WGS sequence"/>
</dbReference>
<dbReference type="Pfam" id="PF08338">
    <property type="entry name" value="DUF1731"/>
    <property type="match status" value="1"/>
</dbReference>
<evidence type="ECO:0000259" key="2">
    <source>
        <dbReference type="Pfam" id="PF08338"/>
    </source>
</evidence>
<dbReference type="InterPro" id="IPR001509">
    <property type="entry name" value="Epimerase_deHydtase"/>
</dbReference>
<evidence type="ECO:0000259" key="1">
    <source>
        <dbReference type="Pfam" id="PF01370"/>
    </source>
</evidence>
<dbReference type="InterPro" id="IPR013549">
    <property type="entry name" value="DUF1731"/>
</dbReference>
<sequence>MSGGRVVVAGASGFMGRSLVAHWRAAGREVQTIGRGAADARWGDADGIRRLLDGSELLVNLAGKSVNCRYGPANRAEILRSRVETTAELGRAVAGCAEPPPTWINSSTATIYRHAEDRPQTEADGELGTGFSVSVAKAWEAAFFAADTPATRRVAIRTAIVLGDGSALTPLVRLARFGLGGPQWDTPWFATRARRSAGIQHEFRARWGAQRFSWIHLADVAGALDLLESRADLDGVVNLSSPEPVTNVELMRIIRRALRMPVGLPAPRPVLEVGAWLIRTETELLLKSRWVVPERLLQAGYTFRHPGLEGAIADILAQSRRARRGVR</sequence>
<reference evidence="4" key="1">
    <citation type="journal article" date="2019" name="Int. J. Syst. Evol. Microbiol.">
        <title>The Global Catalogue of Microorganisms (GCM) 10K type strain sequencing project: providing services to taxonomists for standard genome sequencing and annotation.</title>
        <authorList>
            <consortium name="The Broad Institute Genomics Platform"/>
            <consortium name="The Broad Institute Genome Sequencing Center for Infectious Disease"/>
            <person name="Wu L."/>
            <person name="Ma J."/>
        </authorList>
    </citation>
    <scope>NUCLEOTIDE SEQUENCE [LARGE SCALE GENOMIC DNA]</scope>
    <source>
        <strain evidence="4">NBRC 108755</strain>
    </source>
</reference>
<dbReference type="EMBL" id="BSVA01000001">
    <property type="protein sequence ID" value="GMA92555.1"/>
    <property type="molecule type" value="Genomic_DNA"/>
</dbReference>
<dbReference type="PANTHER" id="PTHR11092:SF0">
    <property type="entry name" value="EPIMERASE FAMILY PROTEIN SDR39U1"/>
    <property type="match status" value="1"/>
</dbReference>
<dbReference type="Pfam" id="PF01370">
    <property type="entry name" value="Epimerase"/>
    <property type="match status" value="1"/>
</dbReference>
<dbReference type="SUPFAM" id="SSF51735">
    <property type="entry name" value="NAD(P)-binding Rossmann-fold domains"/>
    <property type="match status" value="1"/>
</dbReference>
<proteinExistence type="predicted"/>
<keyword evidence="4" id="KW-1185">Reference proteome</keyword>
<protein>
    <submittedName>
        <fullName evidence="3">NAD-dependent epimerase</fullName>
    </submittedName>
</protein>
<comment type="caution">
    <text evidence="3">The sequence shown here is derived from an EMBL/GenBank/DDBJ whole genome shotgun (WGS) entry which is preliminary data.</text>
</comment>
<dbReference type="PANTHER" id="PTHR11092">
    <property type="entry name" value="SUGAR NUCLEOTIDE EPIMERASE RELATED"/>
    <property type="match status" value="1"/>
</dbReference>
<evidence type="ECO:0000313" key="4">
    <source>
        <dbReference type="Proteomes" id="UP001157069"/>
    </source>
</evidence>
<organism evidence="3 4">
    <name type="scientific">Homoserinibacter gongjuensis</name>
    <dbReference type="NCBI Taxonomy" id="1162968"/>
    <lineage>
        <taxon>Bacteria</taxon>
        <taxon>Bacillati</taxon>
        <taxon>Actinomycetota</taxon>
        <taxon>Actinomycetes</taxon>
        <taxon>Micrococcales</taxon>
        <taxon>Microbacteriaceae</taxon>
        <taxon>Homoserinibacter</taxon>
    </lineage>
</organism>
<feature type="domain" description="NAD-dependent epimerase/dehydratase" evidence="1">
    <location>
        <begin position="6"/>
        <end position="165"/>
    </location>
</feature>
<name>A0ABQ6JZ46_9MICO</name>